<dbReference type="Proteomes" id="UP000188946">
    <property type="component" value="Unassembled WGS sequence"/>
</dbReference>
<keyword evidence="6" id="KW-1185">Reference proteome</keyword>
<reference evidence="5 6" key="1">
    <citation type="submission" date="2016-12" db="EMBL/GenBank/DDBJ databases">
        <authorList>
            <person name="Gulvik C.A."/>
        </authorList>
    </citation>
    <scope>NUCLEOTIDE SEQUENCE [LARGE SCALE GENOMIC DNA]</scope>
    <source>
        <strain evidence="4 6">12-5202</strain>
        <strain evidence="3 5">12-5291</strain>
    </source>
</reference>
<dbReference type="NCBIfam" id="NF002631">
    <property type="entry name" value="PRK02302.1"/>
    <property type="match status" value="1"/>
</dbReference>
<evidence type="ECO:0000256" key="1">
    <source>
        <dbReference type="ARBA" id="ARBA00022490"/>
    </source>
</evidence>
<dbReference type="Proteomes" id="UP000188600">
    <property type="component" value="Unassembled WGS sequence"/>
</dbReference>
<dbReference type="GO" id="GO:0005737">
    <property type="term" value="C:cytoplasm"/>
    <property type="evidence" value="ECO:0007669"/>
    <property type="project" value="UniProtKB-SubCell"/>
</dbReference>
<protein>
    <recommendedName>
        <fullName evidence="2">UPF0298 protein BVE84_05300</fullName>
    </recommendedName>
</protein>
<dbReference type="EMBL" id="MSPT01000009">
    <property type="protein sequence ID" value="ONK27505.1"/>
    <property type="molecule type" value="Genomic_DNA"/>
</dbReference>
<evidence type="ECO:0000313" key="6">
    <source>
        <dbReference type="Proteomes" id="UP000188946"/>
    </source>
</evidence>
<name>A0AB36JT84_9STRE</name>
<sequence length="91" mass="10973">MTFEKRERISLTIYLHYNRDARKLNQYGDIIYHSRRLRYLLLYVNQENVDSLMASLKKEKFVKKVVPSHLKELGTNFVGSLWHQEEEKDSL</sequence>
<comment type="caution">
    <text evidence="3">The sequence shown here is derived from an EMBL/GenBank/DDBJ whole genome shotgun (WGS) entry which is preliminary data.</text>
</comment>
<comment type="subcellular location">
    <subcellularLocation>
        <location evidence="2">Cytoplasm</location>
    </subcellularLocation>
</comment>
<gene>
    <name evidence="4" type="ORF">BVE84_05300</name>
    <name evidence="3" type="ORF">BVE86_05140</name>
</gene>
<dbReference type="RefSeq" id="WP_076996024.1">
    <property type="nucleotide sequence ID" value="NZ_MSPR01000008.1"/>
</dbReference>
<evidence type="ECO:0000313" key="5">
    <source>
        <dbReference type="Proteomes" id="UP000188600"/>
    </source>
</evidence>
<dbReference type="EMBL" id="MSPR01000008">
    <property type="protein sequence ID" value="ONK29438.1"/>
    <property type="molecule type" value="Genomic_DNA"/>
</dbReference>
<proteinExistence type="inferred from homology"/>
<comment type="similarity">
    <text evidence="2">Belongs to the UPF0298 family.</text>
</comment>
<dbReference type="InterPro" id="IPR016979">
    <property type="entry name" value="DUF2129"/>
</dbReference>
<dbReference type="HAMAP" id="MF_01126">
    <property type="entry name" value="UPF0298"/>
    <property type="match status" value="1"/>
</dbReference>
<dbReference type="AlphaFoldDB" id="A0AB36JT84"/>
<evidence type="ECO:0000256" key="2">
    <source>
        <dbReference type="HAMAP-Rule" id="MF_01126"/>
    </source>
</evidence>
<accession>A0AB36JT84</accession>
<dbReference type="PIRSF" id="PIRSF031653">
    <property type="entry name" value="UCP031653"/>
    <property type="match status" value="1"/>
</dbReference>
<evidence type="ECO:0000313" key="4">
    <source>
        <dbReference type="EMBL" id="ONK29438.1"/>
    </source>
</evidence>
<keyword evidence="1 2" id="KW-0963">Cytoplasm</keyword>
<dbReference type="Pfam" id="PF09902">
    <property type="entry name" value="DUF2129"/>
    <property type="match status" value="1"/>
</dbReference>
<organism evidence="3 5">
    <name type="scientific">Streptococcus azizii</name>
    <dbReference type="NCBI Taxonomy" id="1579424"/>
    <lineage>
        <taxon>Bacteria</taxon>
        <taxon>Bacillati</taxon>
        <taxon>Bacillota</taxon>
        <taxon>Bacilli</taxon>
        <taxon>Lactobacillales</taxon>
        <taxon>Streptococcaceae</taxon>
        <taxon>Streptococcus</taxon>
    </lineage>
</organism>
<evidence type="ECO:0000313" key="3">
    <source>
        <dbReference type="EMBL" id="ONK27505.1"/>
    </source>
</evidence>